<feature type="region of interest" description="Disordered" evidence="1">
    <location>
        <begin position="1"/>
        <end position="31"/>
    </location>
</feature>
<dbReference type="EMBL" id="BGZK01000574">
    <property type="protein sequence ID" value="GBP51113.1"/>
    <property type="molecule type" value="Genomic_DNA"/>
</dbReference>
<comment type="caution">
    <text evidence="2">The sequence shown here is derived from an EMBL/GenBank/DDBJ whole genome shotgun (WGS) entry which is preliminary data.</text>
</comment>
<name>A0A4C1WJC3_EUMVA</name>
<organism evidence="2 3">
    <name type="scientific">Eumeta variegata</name>
    <name type="common">Bagworm moth</name>
    <name type="synonym">Eumeta japonica</name>
    <dbReference type="NCBI Taxonomy" id="151549"/>
    <lineage>
        <taxon>Eukaryota</taxon>
        <taxon>Metazoa</taxon>
        <taxon>Ecdysozoa</taxon>
        <taxon>Arthropoda</taxon>
        <taxon>Hexapoda</taxon>
        <taxon>Insecta</taxon>
        <taxon>Pterygota</taxon>
        <taxon>Neoptera</taxon>
        <taxon>Endopterygota</taxon>
        <taxon>Lepidoptera</taxon>
        <taxon>Glossata</taxon>
        <taxon>Ditrysia</taxon>
        <taxon>Tineoidea</taxon>
        <taxon>Psychidae</taxon>
        <taxon>Oiketicinae</taxon>
        <taxon>Eumeta</taxon>
    </lineage>
</organism>
<gene>
    <name evidence="2" type="ORF">EVAR_31838_1</name>
</gene>
<evidence type="ECO:0000313" key="2">
    <source>
        <dbReference type="EMBL" id="GBP51113.1"/>
    </source>
</evidence>
<protein>
    <submittedName>
        <fullName evidence="2">Uncharacterized protein</fullName>
    </submittedName>
</protein>
<sequence length="195" mass="22369">MNSKRAKRIQPNSHDNPSCRPARRHHEGDHYSRSKIVTIRLNYQKRSSGDFVTDQATSYVGQYLRGPPTRKPVRTEHDRNVERYEYLLVAFYITAPLGRGRQSEISLNIFQLFLFHGPVSRDKVTMRNSALTQTAGDTRMEDEIGVKIEIGIENKSLIAIEILKMKELFSSGFVLIETVSGSAYQSQFQSHWLIP</sequence>
<accession>A0A4C1WJC3</accession>
<proteinExistence type="predicted"/>
<dbReference type="AlphaFoldDB" id="A0A4C1WJC3"/>
<evidence type="ECO:0000256" key="1">
    <source>
        <dbReference type="SAM" id="MobiDB-lite"/>
    </source>
</evidence>
<reference evidence="2 3" key="1">
    <citation type="journal article" date="2019" name="Commun. Biol.">
        <title>The bagworm genome reveals a unique fibroin gene that provides high tensile strength.</title>
        <authorList>
            <person name="Kono N."/>
            <person name="Nakamura H."/>
            <person name="Ohtoshi R."/>
            <person name="Tomita M."/>
            <person name="Numata K."/>
            <person name="Arakawa K."/>
        </authorList>
    </citation>
    <scope>NUCLEOTIDE SEQUENCE [LARGE SCALE GENOMIC DNA]</scope>
</reference>
<keyword evidence="3" id="KW-1185">Reference proteome</keyword>
<dbReference type="Proteomes" id="UP000299102">
    <property type="component" value="Unassembled WGS sequence"/>
</dbReference>
<evidence type="ECO:0000313" key="3">
    <source>
        <dbReference type="Proteomes" id="UP000299102"/>
    </source>
</evidence>